<sequence>MEPRNLALVFGPTLVRTSEDNMTDMVTHMPDRYKIVETLILHYDWFFTDGGLNKEEKAPEDRRDMQPVPNIDHLLSNIGRPGMPGEASDSTTTDSLKSKHSLGSKKDLNTRDFLPKSIISAVTRKRKKCLSTSLPGSSADEDSEHEPVKASNYGGGDRGGEEEDRGDEEADKGEHVIPKIEKWDGKGNGVKDGETAKRNDSLVGGEEAEKDIGEETGDGTKKLERESSQRATLSGTPLRPNSFLYSNHQISATYPRPSPVINPPSYLRPDNLARGRPTVPFWISPTRLPGLYHACSFKGTQQADWSQPALVRYRKTRGGRTRAVSMNLDLELSRNEDRVRGWRTERVEVIRVIEGAPGQHGCVGVPQGSVVGPKSIQKIDPIPGLAQRAPPLSSSSSGWVDQSSPGSSTVVLRRSALEPQDKMRAWRRHTVVV</sequence>
<dbReference type="PANTHER" id="PTHR23175">
    <property type="entry name" value="PDZ DOMAIN-CONTAINING PROTEIN"/>
    <property type="match status" value="1"/>
</dbReference>
<dbReference type="AlphaFoldDB" id="A0AAD3N1V6"/>
<name>A0AAD3N1V6_LATJO</name>
<feature type="domain" description="Rho-GAP" evidence="2">
    <location>
        <begin position="1"/>
        <end position="47"/>
    </location>
</feature>
<evidence type="ECO:0000259" key="2">
    <source>
        <dbReference type="PROSITE" id="PS50238"/>
    </source>
</evidence>
<feature type="compositionally biased region" description="Acidic residues" evidence="1">
    <location>
        <begin position="160"/>
        <end position="171"/>
    </location>
</feature>
<feature type="compositionally biased region" description="Basic and acidic residues" evidence="1">
    <location>
        <begin position="56"/>
        <end position="65"/>
    </location>
</feature>
<organism evidence="3 4">
    <name type="scientific">Lates japonicus</name>
    <name type="common">Japanese lates</name>
    <dbReference type="NCBI Taxonomy" id="270547"/>
    <lineage>
        <taxon>Eukaryota</taxon>
        <taxon>Metazoa</taxon>
        <taxon>Chordata</taxon>
        <taxon>Craniata</taxon>
        <taxon>Vertebrata</taxon>
        <taxon>Euteleostomi</taxon>
        <taxon>Actinopterygii</taxon>
        <taxon>Neopterygii</taxon>
        <taxon>Teleostei</taxon>
        <taxon>Neoteleostei</taxon>
        <taxon>Acanthomorphata</taxon>
        <taxon>Carangaria</taxon>
        <taxon>Carangaria incertae sedis</taxon>
        <taxon>Centropomidae</taxon>
        <taxon>Lates</taxon>
    </lineage>
</organism>
<protein>
    <submittedName>
        <fullName evidence="3">Rho GTPase-activating protein 23-like protein</fullName>
    </submittedName>
</protein>
<dbReference type="Proteomes" id="UP001279410">
    <property type="component" value="Unassembled WGS sequence"/>
</dbReference>
<feature type="compositionally biased region" description="Low complexity" evidence="1">
    <location>
        <begin position="393"/>
        <end position="406"/>
    </location>
</feature>
<feature type="region of interest" description="Disordered" evidence="1">
    <location>
        <begin position="125"/>
        <end position="242"/>
    </location>
</feature>
<feature type="region of interest" description="Disordered" evidence="1">
    <location>
        <begin position="56"/>
        <end position="108"/>
    </location>
</feature>
<evidence type="ECO:0000313" key="3">
    <source>
        <dbReference type="EMBL" id="GLD64268.1"/>
    </source>
</evidence>
<dbReference type="SUPFAM" id="SSF48350">
    <property type="entry name" value="GTPase activation domain, GAP"/>
    <property type="match status" value="1"/>
</dbReference>
<evidence type="ECO:0000313" key="4">
    <source>
        <dbReference type="Proteomes" id="UP001279410"/>
    </source>
</evidence>
<dbReference type="InterPro" id="IPR000198">
    <property type="entry name" value="RhoGAP_dom"/>
</dbReference>
<keyword evidence="4" id="KW-1185">Reference proteome</keyword>
<dbReference type="PANTHER" id="PTHR23175:SF5">
    <property type="entry name" value="RHO GTPASE-ACTIVATING PROTEIN 23"/>
    <property type="match status" value="1"/>
</dbReference>
<dbReference type="InterPro" id="IPR008936">
    <property type="entry name" value="Rho_GTPase_activation_prot"/>
</dbReference>
<accession>A0AAD3N1V6</accession>
<evidence type="ECO:0000256" key="1">
    <source>
        <dbReference type="SAM" id="MobiDB-lite"/>
    </source>
</evidence>
<dbReference type="GO" id="GO:0007165">
    <property type="term" value="P:signal transduction"/>
    <property type="evidence" value="ECO:0007669"/>
    <property type="project" value="InterPro"/>
</dbReference>
<feature type="compositionally biased region" description="Basic and acidic residues" evidence="1">
    <location>
        <begin position="172"/>
        <end position="200"/>
    </location>
</feature>
<proteinExistence type="predicted"/>
<dbReference type="Gene3D" id="1.10.555.10">
    <property type="entry name" value="Rho GTPase activation protein"/>
    <property type="match status" value="1"/>
</dbReference>
<dbReference type="PROSITE" id="PS50238">
    <property type="entry name" value="RHOGAP"/>
    <property type="match status" value="1"/>
</dbReference>
<reference evidence="3" key="1">
    <citation type="submission" date="2022-08" db="EMBL/GenBank/DDBJ databases">
        <title>Genome sequencing of akame (Lates japonicus).</title>
        <authorList>
            <person name="Hashiguchi Y."/>
            <person name="Takahashi H."/>
        </authorList>
    </citation>
    <scope>NUCLEOTIDE SEQUENCE</scope>
    <source>
        <strain evidence="3">Kochi</strain>
    </source>
</reference>
<comment type="caution">
    <text evidence="3">The sequence shown here is derived from an EMBL/GenBank/DDBJ whole genome shotgun (WGS) entry which is preliminary data.</text>
</comment>
<feature type="compositionally biased region" description="Basic and acidic residues" evidence="1">
    <location>
        <begin position="210"/>
        <end position="228"/>
    </location>
</feature>
<dbReference type="EMBL" id="BRZM01000068">
    <property type="protein sequence ID" value="GLD64268.1"/>
    <property type="molecule type" value="Genomic_DNA"/>
</dbReference>
<gene>
    <name evidence="3" type="ORF">AKAME5_001582200</name>
</gene>
<feature type="region of interest" description="Disordered" evidence="1">
    <location>
        <begin position="383"/>
        <end position="406"/>
    </location>
</feature>